<dbReference type="SUPFAM" id="SSF88723">
    <property type="entry name" value="PIN domain-like"/>
    <property type="match status" value="1"/>
</dbReference>
<accession>A0A9P6H0B1</accession>
<sequence length="260" mass="29949">MIITIIPDTNIFIKSLDLIKSIVADDKHPYNIRVLILSNVLYELDNLKKKLKEARDAITFIEMTNSDKIHIEGSLNDSKMEVIEDTPVLDMKNVPADLLIVQSAANLEHSVILTADKNMMLFCKAKNVKSIFVDQMPYDKLKLAIYISHTNMEEMEVVEDDIICDKKMAEECLKPIIIKIIEDEIGPGVSLYKDKIGSSSIEQLNSFIIKNFYLFENYIPKNSKQIFHKLSKELNNHGKERDLKETLQKVLTIFRINYKL</sequence>
<dbReference type="Gene3D" id="3.40.50.1010">
    <property type="entry name" value="5'-nuclease"/>
    <property type="match status" value="1"/>
</dbReference>
<reference evidence="3 4" key="1">
    <citation type="journal article" date="2020" name="Genome Biol. Evol.">
        <title>Comparative genomics of strictly vertically transmitted, feminizing microsporidia endosymbionts of amphipod crustaceans.</title>
        <authorList>
            <person name="Cormier A."/>
            <person name="Chebbi M.A."/>
            <person name="Giraud I."/>
            <person name="Wattier R."/>
            <person name="Teixeira M."/>
            <person name="Gilbert C."/>
            <person name="Rigaud T."/>
            <person name="Cordaux R."/>
        </authorList>
    </citation>
    <scope>NUCLEOTIDE SEQUENCE [LARGE SCALE GENOMIC DNA]</scope>
    <source>
        <strain evidence="3 4">Ou3-Ou53</strain>
    </source>
</reference>
<name>A0A9P6H0B1_9MICR</name>
<organism evidence="3 4">
    <name type="scientific">Nosema granulosis</name>
    <dbReference type="NCBI Taxonomy" id="83296"/>
    <lineage>
        <taxon>Eukaryota</taxon>
        <taxon>Fungi</taxon>
        <taxon>Fungi incertae sedis</taxon>
        <taxon>Microsporidia</taxon>
        <taxon>Nosematidae</taxon>
        <taxon>Nosema</taxon>
    </lineage>
</organism>
<keyword evidence="4" id="KW-1185">Reference proteome</keyword>
<proteinExistence type="predicted"/>
<evidence type="ECO:0000313" key="4">
    <source>
        <dbReference type="Proteomes" id="UP000740883"/>
    </source>
</evidence>
<keyword evidence="1" id="KW-0175">Coiled coil</keyword>
<dbReference type="InterPro" id="IPR029060">
    <property type="entry name" value="PIN-like_dom_sf"/>
</dbReference>
<evidence type="ECO:0000259" key="2">
    <source>
        <dbReference type="SMART" id="SM00670"/>
    </source>
</evidence>
<dbReference type="GO" id="GO:0004540">
    <property type="term" value="F:RNA nuclease activity"/>
    <property type="evidence" value="ECO:0007669"/>
    <property type="project" value="UniProtKB-ARBA"/>
</dbReference>
<evidence type="ECO:0000256" key="1">
    <source>
        <dbReference type="SAM" id="Coils"/>
    </source>
</evidence>
<dbReference type="SMART" id="SM00670">
    <property type="entry name" value="PINc"/>
    <property type="match status" value="1"/>
</dbReference>
<gene>
    <name evidence="3" type="ORF">NGRA_0465</name>
</gene>
<dbReference type="AlphaFoldDB" id="A0A9P6H0B1"/>
<comment type="caution">
    <text evidence="3">The sequence shown here is derived from an EMBL/GenBank/DDBJ whole genome shotgun (WGS) entry which is preliminary data.</text>
</comment>
<dbReference type="InterPro" id="IPR002716">
    <property type="entry name" value="PIN_dom"/>
</dbReference>
<dbReference type="EMBL" id="SBJO01000016">
    <property type="protein sequence ID" value="KAF9764553.1"/>
    <property type="molecule type" value="Genomic_DNA"/>
</dbReference>
<dbReference type="Proteomes" id="UP000740883">
    <property type="component" value="Unassembled WGS sequence"/>
</dbReference>
<feature type="coiled-coil region" evidence="1">
    <location>
        <begin position="37"/>
        <end position="64"/>
    </location>
</feature>
<feature type="domain" description="PIN" evidence="2">
    <location>
        <begin position="3"/>
        <end position="121"/>
    </location>
</feature>
<evidence type="ECO:0000313" key="3">
    <source>
        <dbReference type="EMBL" id="KAF9764553.1"/>
    </source>
</evidence>
<dbReference type="OrthoDB" id="2017974at2759"/>
<protein>
    <recommendedName>
        <fullName evidence="2">PIN domain-containing protein</fullName>
    </recommendedName>
</protein>
<dbReference type="Pfam" id="PF13638">
    <property type="entry name" value="PIN_4"/>
    <property type="match status" value="1"/>
</dbReference>